<dbReference type="STRING" id="226505.SAMN05444394_0812"/>
<dbReference type="Gene3D" id="1.10.439.10">
    <property type="entry name" value="Penicillin Amidohydrolase, domain 1"/>
    <property type="match status" value="1"/>
</dbReference>
<evidence type="ECO:0000256" key="1">
    <source>
        <dbReference type="ARBA" id="ARBA00006586"/>
    </source>
</evidence>
<evidence type="ECO:0000313" key="8">
    <source>
        <dbReference type="Proteomes" id="UP000185221"/>
    </source>
</evidence>
<dbReference type="GO" id="GO:0016811">
    <property type="term" value="F:hydrolase activity, acting on carbon-nitrogen (but not peptide) bonds, in linear amides"/>
    <property type="evidence" value="ECO:0007669"/>
    <property type="project" value="InterPro"/>
</dbReference>
<evidence type="ECO:0000256" key="4">
    <source>
        <dbReference type="ARBA" id="ARBA00023145"/>
    </source>
</evidence>
<dbReference type="GO" id="GO:0017000">
    <property type="term" value="P:antibiotic biosynthetic process"/>
    <property type="evidence" value="ECO:0007669"/>
    <property type="project" value="InterPro"/>
</dbReference>
<dbReference type="InterPro" id="IPR043146">
    <property type="entry name" value="Penicillin_amidase_N_B-knob"/>
</dbReference>
<gene>
    <name evidence="7" type="ORF">SAMN05444394_0812</name>
</gene>
<dbReference type="AlphaFoldDB" id="A0A1N6DEZ5"/>
<sequence length="728" mass="82369">MKFRLLYLALPLLVVACQPKELTEHERWESTAEKVEIIRDDFGVPHIYGETDADAVFGMLYAQCEDDFRRVERNYVWATGRLAELEGEQAIYSDLRANLYMTEAEAIAAYEAAPDWLKELCIAFADGVNYYLATHPEVIPQVITHYEPWMPMFFSEGSIGGDIEQIPTRRIAAFYGDDQSLALNEFGSGLDPIDLTEEPKGSNGFAISGELTESGNAMLLINPHTSFYFRPEIHVVSEEGLNAYGAVTWGQFFVYQGFNEKTGWMHTSTGVDFIDEFVEDVSETEGKLTYKYGEETKNVSELPITLKYKEGNELKEKSFTMYRTHHGPVTHKLDDQWVVTKINWDPVNALTQSFTRTKLNNHAEFKEMMNIRTNSSNNTVFADAEGNIAYFHGNFIPKRNEEFDFSKPVDGSDPKTDWLGLHTVDESIVILNPANGWIQNCNSTPFTAAAEYSPKKEDYPAYMAPESENYRGVHAVKVLSDAKDLTIDKLIELAYDPYLPAFEKLIPMLLKAYDQKGIADPELTEPMKVLEDWDYRTSKESVAMSLAHFFGMNFMRNHGNINNLLEFNEGRGTVPSPNATELIATFKTTLEQMNADFGTWNTPWSEINRFQRLTGDIDLKFDDNKPYVPVGLASGTWGALAAFGARSTPETKRLYGYRGNSFVAVVEFGEKVKAKSMLAGGQSSDPNSPHFDDQAQRYADVEFKEVAFYREDIEARAEETYQPGKRGL</sequence>
<feature type="active site" description="Nucleophile" evidence="5">
    <location>
        <position position="202"/>
    </location>
</feature>
<dbReference type="InterPro" id="IPR029055">
    <property type="entry name" value="Ntn_hydrolases_N"/>
</dbReference>
<evidence type="ECO:0000313" key="7">
    <source>
        <dbReference type="EMBL" id="SIN69371.1"/>
    </source>
</evidence>
<keyword evidence="4" id="KW-0865">Zymogen</keyword>
<dbReference type="PIRSF" id="PIRSF001227">
    <property type="entry name" value="Pen_acylase"/>
    <property type="match status" value="1"/>
</dbReference>
<dbReference type="RefSeq" id="WP_074223533.1">
    <property type="nucleotide sequence ID" value="NZ_FSRC01000001.1"/>
</dbReference>
<dbReference type="InterPro" id="IPR014395">
    <property type="entry name" value="Pen/GL7ACA/AHL_acylase"/>
</dbReference>
<dbReference type="PANTHER" id="PTHR34218">
    <property type="entry name" value="PEPTIDASE S45 PENICILLIN AMIDASE"/>
    <property type="match status" value="1"/>
</dbReference>
<name>A0A1N6DEZ5_9BACT</name>
<comment type="similarity">
    <text evidence="1">Belongs to the peptidase S45 family.</text>
</comment>
<feature type="binding site" evidence="6">
    <location>
        <position position="275"/>
    </location>
    <ligand>
        <name>Ca(2+)</name>
        <dbReference type="ChEBI" id="CHEBI:29108"/>
    </ligand>
</feature>
<feature type="binding site" evidence="6">
    <location>
        <position position="272"/>
    </location>
    <ligand>
        <name>Ca(2+)</name>
        <dbReference type="ChEBI" id="CHEBI:29108"/>
    </ligand>
</feature>
<dbReference type="PROSITE" id="PS51257">
    <property type="entry name" value="PROKAR_LIPOPROTEIN"/>
    <property type="match status" value="1"/>
</dbReference>
<dbReference type="OrthoDB" id="9759796at2"/>
<dbReference type="Gene3D" id="2.30.120.10">
    <property type="match status" value="1"/>
</dbReference>
<evidence type="ECO:0000256" key="2">
    <source>
        <dbReference type="ARBA" id="ARBA00022729"/>
    </source>
</evidence>
<keyword evidence="8" id="KW-1185">Reference proteome</keyword>
<evidence type="ECO:0000256" key="6">
    <source>
        <dbReference type="PIRSR" id="PIRSR001227-2"/>
    </source>
</evidence>
<reference evidence="8" key="1">
    <citation type="submission" date="2016-11" db="EMBL/GenBank/DDBJ databases">
        <authorList>
            <person name="Varghese N."/>
            <person name="Submissions S."/>
        </authorList>
    </citation>
    <scope>NUCLEOTIDE SEQUENCE [LARGE SCALE GENOMIC DNA]</scope>
    <source>
        <strain evidence="8">DSM 15292</strain>
    </source>
</reference>
<protein>
    <submittedName>
        <fullName evidence="7">Acyl-homoserine lactone (AHL) acylase PvdQ</fullName>
    </submittedName>
</protein>
<evidence type="ECO:0000256" key="3">
    <source>
        <dbReference type="ARBA" id="ARBA00022801"/>
    </source>
</evidence>
<keyword evidence="6" id="KW-0479">Metal-binding</keyword>
<accession>A0A1N6DEZ5</accession>
<dbReference type="GO" id="GO:0046872">
    <property type="term" value="F:metal ion binding"/>
    <property type="evidence" value="ECO:0007669"/>
    <property type="project" value="UniProtKB-KW"/>
</dbReference>
<organism evidence="7 8">
    <name type="scientific">Algoriphagus halophilus</name>
    <dbReference type="NCBI Taxonomy" id="226505"/>
    <lineage>
        <taxon>Bacteria</taxon>
        <taxon>Pseudomonadati</taxon>
        <taxon>Bacteroidota</taxon>
        <taxon>Cytophagia</taxon>
        <taxon>Cytophagales</taxon>
        <taxon>Cyclobacteriaceae</taxon>
        <taxon>Algoriphagus</taxon>
    </lineage>
</organism>
<dbReference type="EMBL" id="FSRC01000001">
    <property type="protein sequence ID" value="SIN69371.1"/>
    <property type="molecule type" value="Genomic_DNA"/>
</dbReference>
<dbReference type="InterPro" id="IPR002692">
    <property type="entry name" value="S45"/>
</dbReference>
<evidence type="ECO:0000256" key="5">
    <source>
        <dbReference type="PIRSR" id="PIRSR001227-1"/>
    </source>
</evidence>
<dbReference type="InterPro" id="IPR023343">
    <property type="entry name" value="Penicillin_amidase_dom1"/>
</dbReference>
<dbReference type="CDD" id="cd01936">
    <property type="entry name" value="Ntn_CA"/>
    <property type="match status" value="1"/>
</dbReference>
<comment type="cofactor">
    <cofactor evidence="6">
        <name>Ca(2+)</name>
        <dbReference type="ChEBI" id="CHEBI:29108"/>
    </cofactor>
    <text evidence="6">Binds 1 Ca(2+) ion per dimer.</text>
</comment>
<dbReference type="Gene3D" id="1.10.1400.10">
    <property type="match status" value="1"/>
</dbReference>
<keyword evidence="6" id="KW-0106">Calcium</keyword>
<dbReference type="PANTHER" id="PTHR34218:SF3">
    <property type="entry name" value="ACYL-HOMOSERINE LACTONE ACYLASE PVDQ"/>
    <property type="match status" value="1"/>
</dbReference>
<dbReference type="Gene3D" id="3.60.20.10">
    <property type="entry name" value="Glutamine Phosphoribosylpyrophosphate, subunit 1, domain 1"/>
    <property type="match status" value="1"/>
</dbReference>
<keyword evidence="3" id="KW-0378">Hydrolase</keyword>
<proteinExistence type="inferred from homology"/>
<dbReference type="Pfam" id="PF01804">
    <property type="entry name" value="Penicil_amidase"/>
    <property type="match status" value="1"/>
</dbReference>
<keyword evidence="2" id="KW-0732">Signal</keyword>
<dbReference type="SUPFAM" id="SSF56235">
    <property type="entry name" value="N-terminal nucleophile aminohydrolases (Ntn hydrolases)"/>
    <property type="match status" value="1"/>
</dbReference>
<dbReference type="Proteomes" id="UP000185221">
    <property type="component" value="Unassembled WGS sequence"/>
</dbReference>
<dbReference type="InterPro" id="IPR043147">
    <property type="entry name" value="Penicillin_amidase_A-knob"/>
</dbReference>